<dbReference type="InterPro" id="IPR046370">
    <property type="entry name" value="MAML_N_sf"/>
</dbReference>
<keyword evidence="3" id="KW-0539">Nucleus</keyword>
<organism evidence="6">
    <name type="scientific">Phlebotomus kandelakii</name>
    <dbReference type="NCBI Taxonomy" id="1109342"/>
    <lineage>
        <taxon>Eukaryota</taxon>
        <taxon>Metazoa</taxon>
        <taxon>Ecdysozoa</taxon>
        <taxon>Arthropoda</taxon>
        <taxon>Hexapoda</taxon>
        <taxon>Insecta</taxon>
        <taxon>Pterygota</taxon>
        <taxon>Neoptera</taxon>
        <taxon>Endopterygota</taxon>
        <taxon>Diptera</taxon>
        <taxon>Nematocera</taxon>
        <taxon>Psychodoidea</taxon>
        <taxon>Psychodidae</taxon>
        <taxon>Phlebotomus</taxon>
        <taxon>Larroussius</taxon>
    </lineage>
</organism>
<comment type="similarity">
    <text evidence="2">Belongs to the mastermind family.</text>
</comment>
<feature type="compositionally biased region" description="Low complexity" evidence="4">
    <location>
        <begin position="619"/>
        <end position="648"/>
    </location>
</feature>
<dbReference type="EMBL" id="GIFK01003236">
    <property type="protein sequence ID" value="NBJ60939.1"/>
    <property type="molecule type" value="Transcribed_RNA"/>
</dbReference>
<feature type="compositionally biased region" description="Polar residues" evidence="4">
    <location>
        <begin position="234"/>
        <end position="245"/>
    </location>
</feature>
<feature type="region of interest" description="Disordered" evidence="4">
    <location>
        <begin position="1062"/>
        <end position="1091"/>
    </location>
</feature>
<dbReference type="GO" id="GO:0007219">
    <property type="term" value="P:Notch signaling pathway"/>
    <property type="evidence" value="ECO:0007669"/>
    <property type="project" value="InterPro"/>
</dbReference>
<feature type="compositionally biased region" description="Gly residues" evidence="4">
    <location>
        <begin position="529"/>
        <end position="542"/>
    </location>
</feature>
<feature type="compositionally biased region" description="Gly residues" evidence="4">
    <location>
        <begin position="411"/>
        <end position="422"/>
    </location>
</feature>
<name>A0A6B2EC41_9DIPT</name>
<feature type="compositionally biased region" description="Low complexity" evidence="4">
    <location>
        <begin position="218"/>
        <end position="233"/>
    </location>
</feature>
<proteinExistence type="inferred from homology"/>
<feature type="compositionally biased region" description="Gly residues" evidence="4">
    <location>
        <begin position="432"/>
        <end position="446"/>
    </location>
</feature>
<feature type="region of interest" description="Disordered" evidence="4">
    <location>
        <begin position="619"/>
        <end position="649"/>
    </location>
</feature>
<feature type="compositionally biased region" description="Gly residues" evidence="4">
    <location>
        <begin position="682"/>
        <end position="692"/>
    </location>
</feature>
<feature type="region of interest" description="Disordered" evidence="4">
    <location>
        <begin position="388"/>
        <end position="467"/>
    </location>
</feature>
<feature type="compositionally biased region" description="Polar residues" evidence="4">
    <location>
        <begin position="567"/>
        <end position="581"/>
    </location>
</feature>
<feature type="compositionally biased region" description="Low complexity" evidence="4">
    <location>
        <begin position="503"/>
        <end position="522"/>
    </location>
</feature>
<comment type="subcellular location">
    <subcellularLocation>
        <location evidence="1">Nucleus</location>
    </subcellularLocation>
</comment>
<feature type="region of interest" description="Disordered" evidence="4">
    <location>
        <begin position="487"/>
        <end position="591"/>
    </location>
</feature>
<accession>A0A6B2EC41</accession>
<evidence type="ECO:0000259" key="5">
    <source>
        <dbReference type="SMART" id="SM01275"/>
    </source>
</evidence>
<feature type="region of interest" description="Disordered" evidence="4">
    <location>
        <begin position="107"/>
        <end position="161"/>
    </location>
</feature>
<dbReference type="GO" id="GO:0003713">
    <property type="term" value="F:transcription coactivator activity"/>
    <property type="evidence" value="ECO:0007669"/>
    <property type="project" value="InterPro"/>
</dbReference>
<feature type="compositionally biased region" description="Low complexity" evidence="4">
    <location>
        <begin position="669"/>
        <end position="681"/>
    </location>
</feature>
<dbReference type="InterPro" id="IPR019082">
    <property type="entry name" value="Mastermind-like_N"/>
</dbReference>
<sequence>MDAGGLPVFQNANPAQHQINNQIHTLQQQQLNQQLQHQLVQQQQQSDVLPPKRQAVVDRLKRRIENYRRRQSDSVPRFNQTFNSVCEQQNLETSVLQKKFLESKAKKAAKKTDKKQPDNTLAGNLQSSVHVQQKFLKRPSDEVEAGPDSYEPPVKLQHNGSENLTKFSVEIVQQLEFTTSAANSQPQQISTNVTVKALTNTSVKSDGGHPSGGGGASNGATQSSQQGQTANGAPNGSQKSPTATPQMHDLGNLVECKQEPDHDFADLEQCAAALEKDAAANGHFPGLSDLIGDDTNDESDTFKELISDLSDFHPELLDFEEKPQVEIKEEKEQHSLMEGGGMMKGAGSPMTQFPGGAFSDNQSCKRGGFGATGGNAGGMSEMSPAAQTLKHMAEQHQHKSAMGMSFQRPTQGGGGAPNGGGQQRPNYESFGPFGGGEFIPGGGGQGNFHKNGPPGTTVGPTGAYPNPDMVKQEMMYAQSEFDLKRMAQMPSGPGKMGGGAPGGAYKQPGQQQQYSPYGSPGSMSNHGSPGPGFMGAPRGGPGQAPQATGPPRPPSGGAAGPQGPQGTLQMKQTQQLHISQQGPGGHGIQVSAGQHLHLSGDLKNSNVSVAAQQGVYFNQQSQQPNQPPQSQAPAASAAQGASQAAQQNTQGIANDSYTVSQSQTINFTQQSMRQRQQQSVGGSMGNAGGGNGAGIQTMAGGTGAVTNANMVHGNASQAQMVSMSQSQHMSVSGMVQGGQQQGGGQVSNPMTMGPNMMNQGVPGQMGQMGMNPMAVSGSGGGAMGGPNGMVGAPNAAMMAGMGPNGGPMTGMRHDPAKFMQQQQMMQRAQAMQHMQGARPPPPEYKAAQAQMIQAQMMHQGGPAGRFPNTAAAMRRISQQPIPPSGPMMRPQHSMYMQHPNHGAPRTMAPYGQRPPNVQVGPEGMPMGSQQEWRHIFMSQQQNMNFNSAGMRSNFNPNHQGFNMQNSGPGNATGGGNMQMTPMQQQMMRNQQQQPNGGQNQMVGMNQSTMQQMLAQQQQQQGMMSQMQMNTMHMSQTQSMSLQQQSVMNNFSQTTQQTNAAMISGGQTQAAQQSQPSQAPQTTSAAISPSGNDFNFEFLENIPVGDTTGFSAQDLFNSLDNDSFNLQDMLQ</sequence>
<feature type="compositionally biased region" description="Basic and acidic residues" evidence="4">
    <location>
        <begin position="107"/>
        <end position="117"/>
    </location>
</feature>
<evidence type="ECO:0000256" key="3">
    <source>
        <dbReference type="ARBA" id="ARBA00023242"/>
    </source>
</evidence>
<feature type="compositionally biased region" description="Polar residues" evidence="4">
    <location>
        <begin position="118"/>
        <end position="131"/>
    </location>
</feature>
<feature type="compositionally biased region" description="Low complexity" evidence="4">
    <location>
        <begin position="1066"/>
        <end position="1085"/>
    </location>
</feature>
<reference evidence="6" key="1">
    <citation type="submission" date="2019-10" db="EMBL/GenBank/DDBJ databases">
        <title>Short sand fly seasons in Tbilisi, Georgia, hinder development of host immunity to saliva of the visceral leishmaniasis vector Phlebotomus kandelakii.</title>
        <authorList>
            <person name="Oliveira F."/>
            <person name="Giorgobiani E."/>
            <person name="Guimaraes-Costa A.B."/>
            <person name="Abdeladhim M."/>
            <person name="Oristian J."/>
            <person name="Tskhvaradze L."/>
            <person name="Tsertsvadze N."/>
            <person name="Zakalashvili M."/>
            <person name="Valenzuela J.G."/>
            <person name="Kamhawi S."/>
        </authorList>
    </citation>
    <scope>NUCLEOTIDE SEQUENCE</scope>
    <source>
        <strain evidence="6">Wild-capture in Tbilisi</strain>
        <tissue evidence="6">Salivary glands</tissue>
    </source>
</reference>
<evidence type="ECO:0000256" key="1">
    <source>
        <dbReference type="ARBA" id="ARBA00004123"/>
    </source>
</evidence>
<feature type="domain" description="Neurogenic mastermind-like N-terminal" evidence="5">
    <location>
        <begin position="51"/>
        <end position="110"/>
    </location>
</feature>
<dbReference type="Gene3D" id="6.10.250.970">
    <property type="match status" value="1"/>
</dbReference>
<dbReference type="GO" id="GO:0016607">
    <property type="term" value="C:nuclear speck"/>
    <property type="evidence" value="ECO:0007669"/>
    <property type="project" value="InterPro"/>
</dbReference>
<protein>
    <submittedName>
        <fullName evidence="6">Putative nuclear protein</fullName>
    </submittedName>
</protein>
<feature type="region of interest" description="Disordered" evidence="4">
    <location>
        <begin position="201"/>
        <end position="247"/>
    </location>
</feature>
<dbReference type="Pfam" id="PF09596">
    <property type="entry name" value="MamL-1"/>
    <property type="match status" value="1"/>
</dbReference>
<evidence type="ECO:0000256" key="2">
    <source>
        <dbReference type="ARBA" id="ARBA00008081"/>
    </source>
</evidence>
<feature type="region of interest" description="Disordered" evidence="4">
    <location>
        <begin position="668"/>
        <end position="692"/>
    </location>
</feature>
<evidence type="ECO:0000313" key="6">
    <source>
        <dbReference type="EMBL" id="NBJ60939.1"/>
    </source>
</evidence>
<evidence type="ECO:0000256" key="4">
    <source>
        <dbReference type="SAM" id="MobiDB-lite"/>
    </source>
</evidence>
<feature type="compositionally biased region" description="Low complexity" evidence="4">
    <location>
        <begin position="452"/>
        <end position="462"/>
    </location>
</feature>
<dbReference type="AlphaFoldDB" id="A0A6B2EC41"/>
<dbReference type="GO" id="GO:0045944">
    <property type="term" value="P:positive regulation of transcription by RNA polymerase II"/>
    <property type="evidence" value="ECO:0007669"/>
    <property type="project" value="InterPro"/>
</dbReference>
<dbReference type="SMART" id="SM01275">
    <property type="entry name" value="MamL-1"/>
    <property type="match status" value="1"/>
</dbReference>